<gene>
    <name evidence="8" type="ORF">EII38_06700</name>
</gene>
<name>A0A3P1VC05_9STRE</name>
<dbReference type="Gene3D" id="1.10.1790.10">
    <property type="entry name" value="PRD domain"/>
    <property type="match status" value="1"/>
</dbReference>
<feature type="domain" description="PTS EIIB type-2" evidence="6">
    <location>
        <begin position="399"/>
        <end position="487"/>
    </location>
</feature>
<dbReference type="InterPro" id="IPR013011">
    <property type="entry name" value="PTS_EIIB_2"/>
</dbReference>
<feature type="domain" description="PRD" evidence="7">
    <location>
        <begin position="288"/>
        <end position="395"/>
    </location>
</feature>
<dbReference type="Pfam" id="PF00874">
    <property type="entry name" value="PRD"/>
    <property type="match status" value="1"/>
</dbReference>
<dbReference type="GO" id="GO:0008982">
    <property type="term" value="F:protein-N(PI)-phosphohistidine-sugar phosphotransferase activity"/>
    <property type="evidence" value="ECO:0007669"/>
    <property type="project" value="InterPro"/>
</dbReference>
<dbReference type="PROSITE" id="PS51094">
    <property type="entry name" value="PTS_EIIA_TYPE_2"/>
    <property type="match status" value="1"/>
</dbReference>
<dbReference type="Gene3D" id="3.40.50.2300">
    <property type="match status" value="1"/>
</dbReference>
<evidence type="ECO:0000259" key="7">
    <source>
        <dbReference type="PROSITE" id="PS51372"/>
    </source>
</evidence>
<sequence length="680" mass="78786">MFVQKTLVILLTLLSEPSLSLYALSVKTKLTIKELLAQVDSLNHYFQSKQLPELVVTDGYYYLPEMIQQQAQDIIEELKEEQLYLTQNERIYLIYLYTFCRRDFVSNNHYQDFLRVSKNTSLTDIKTLRELMERFDLILTYTRSEGYSIQGQEKDKHRLALYAISQLLSLPIGFWALHHVLSAWGYTDKFEEIMKRTQEYYLAFQLTPIQHRLEECLYLLLFILYRYHRVHKFVSLEQDIFSPSLQSLTDIIIQDVTADLSLIRALTGKEKCYLSGILSGCFEGDLEKNDSYFQALTKAVIEKMEEISLLNFEQRDKLEEGLKRHLIPAYFRLKYRLFSTNVYTEQIKENYPDLFDLVQRALQPLENELGYPIPDAEISYFVVHFGGYLHQQPQTKLPYRAVIICPNGVSSSLIIKEDLKKLFPKIAFSHTTRLEQLKALDEATYDLIFSTVEIESQKPTYPVSVLMTEEQAQSLTDLVIQDFPDVCGDLIMLEKMMETIKKYSNVTQENALRSALRNLLLENKKNRKEVKPLLHELITEATYQTCSEKLDWKSAIRLAAQPLLTSGQIEPSYPEAMIAKVEEFGPFIDLGKGIAIPHARPEDGVNQVGMSMLVLEHPIYLLDDPKHEIYLLMCIAAIDNETHLKALSHLTTILREDANVKNLLASRSYSEIKNIIQQEA</sequence>
<dbReference type="InterPro" id="IPR050661">
    <property type="entry name" value="BglG_antiterminators"/>
</dbReference>
<comment type="caution">
    <text evidence="8">The sequence shown here is derived from an EMBL/GenBank/DDBJ whole genome shotgun (WGS) entry which is preliminary data.</text>
</comment>
<dbReference type="RefSeq" id="WP_124777050.1">
    <property type="nucleotide sequence ID" value="NZ_RQZA01000005.1"/>
</dbReference>
<dbReference type="SUPFAM" id="SSF55804">
    <property type="entry name" value="Phoshotransferase/anion transport protein"/>
    <property type="match status" value="1"/>
</dbReference>
<dbReference type="PANTHER" id="PTHR30185:SF18">
    <property type="entry name" value="TRANSCRIPTIONAL REGULATOR MTLR"/>
    <property type="match status" value="1"/>
</dbReference>
<dbReference type="PROSITE" id="PS51372">
    <property type="entry name" value="PRD_2"/>
    <property type="match status" value="1"/>
</dbReference>
<proteinExistence type="predicted"/>
<organism evidence="8 9">
    <name type="scientific">Streptococcus minor</name>
    <dbReference type="NCBI Taxonomy" id="229549"/>
    <lineage>
        <taxon>Bacteria</taxon>
        <taxon>Bacillati</taxon>
        <taxon>Bacillota</taxon>
        <taxon>Bacilli</taxon>
        <taxon>Lactobacillales</taxon>
        <taxon>Streptococcaceae</taxon>
        <taxon>Streptococcus</taxon>
    </lineage>
</organism>
<dbReference type="InterPro" id="IPR036095">
    <property type="entry name" value="PTS_EIIB-like_sf"/>
</dbReference>
<dbReference type="PANTHER" id="PTHR30185">
    <property type="entry name" value="CRYPTIC BETA-GLUCOSIDE BGL OPERON ANTITERMINATOR"/>
    <property type="match status" value="1"/>
</dbReference>
<dbReference type="PROSITE" id="PS00372">
    <property type="entry name" value="PTS_EIIA_TYPE_2_HIS"/>
    <property type="match status" value="1"/>
</dbReference>
<keyword evidence="2" id="KW-0677">Repeat</keyword>
<dbReference type="STRING" id="1123309.GCA_000377005_00322"/>
<dbReference type="SUPFAM" id="SSF63520">
    <property type="entry name" value="PTS-regulatory domain, PRD"/>
    <property type="match status" value="1"/>
</dbReference>
<feature type="domain" description="PTS EIIA type-2" evidence="5">
    <location>
        <begin position="536"/>
        <end position="679"/>
    </location>
</feature>
<dbReference type="CDD" id="cd05568">
    <property type="entry name" value="PTS_IIB_bgl_like"/>
    <property type="match status" value="1"/>
</dbReference>
<dbReference type="Gene3D" id="3.40.930.10">
    <property type="entry name" value="Mannitol-specific EII, Chain A"/>
    <property type="match status" value="1"/>
</dbReference>
<dbReference type="InterPro" id="IPR002178">
    <property type="entry name" value="PTS_EIIA_type-2_dom"/>
</dbReference>
<dbReference type="Pfam" id="PF00359">
    <property type="entry name" value="PTS_EIIA_2"/>
    <property type="match status" value="1"/>
</dbReference>
<dbReference type="CDD" id="cd00211">
    <property type="entry name" value="PTS_IIA_fru"/>
    <property type="match status" value="1"/>
</dbReference>
<evidence type="ECO:0000256" key="2">
    <source>
        <dbReference type="ARBA" id="ARBA00022737"/>
    </source>
</evidence>
<evidence type="ECO:0000259" key="6">
    <source>
        <dbReference type="PROSITE" id="PS51099"/>
    </source>
</evidence>
<dbReference type="GO" id="GO:0009401">
    <property type="term" value="P:phosphoenolpyruvate-dependent sugar phosphotransferase system"/>
    <property type="evidence" value="ECO:0007669"/>
    <property type="project" value="InterPro"/>
</dbReference>
<evidence type="ECO:0000313" key="8">
    <source>
        <dbReference type="EMBL" id="RRD31176.1"/>
    </source>
</evidence>
<dbReference type="InterPro" id="IPR016152">
    <property type="entry name" value="PTrfase/Anion_transptr"/>
</dbReference>
<dbReference type="GO" id="GO:0006355">
    <property type="term" value="P:regulation of DNA-templated transcription"/>
    <property type="evidence" value="ECO:0007669"/>
    <property type="project" value="InterPro"/>
</dbReference>
<dbReference type="InterPro" id="IPR011608">
    <property type="entry name" value="PRD"/>
</dbReference>
<keyword evidence="1" id="KW-0808">Transferase</keyword>
<protein>
    <submittedName>
        <fullName evidence="8">BglG family transcription antiterminator</fullName>
    </submittedName>
</protein>
<dbReference type="PROSITE" id="PS51099">
    <property type="entry name" value="PTS_EIIB_TYPE_2"/>
    <property type="match status" value="1"/>
</dbReference>
<evidence type="ECO:0000256" key="3">
    <source>
        <dbReference type="ARBA" id="ARBA00023015"/>
    </source>
</evidence>
<keyword evidence="3" id="KW-0805">Transcription regulation</keyword>
<evidence type="ECO:0000256" key="4">
    <source>
        <dbReference type="ARBA" id="ARBA00023163"/>
    </source>
</evidence>
<accession>A0A3P1VC05</accession>
<reference evidence="8 9" key="1">
    <citation type="submission" date="2018-11" db="EMBL/GenBank/DDBJ databases">
        <title>Genomes From Bacteria Associated with the Canine Oral Cavity: a Test Case for Automated Genome-Based Taxonomic Assignment.</title>
        <authorList>
            <person name="Coil D.A."/>
            <person name="Jospin G."/>
            <person name="Darling A.E."/>
            <person name="Wallis C."/>
            <person name="Davis I.J."/>
            <person name="Harris S."/>
            <person name="Eisen J.A."/>
            <person name="Holcombe L.J."/>
            <person name="O'Flynn C."/>
        </authorList>
    </citation>
    <scope>NUCLEOTIDE SEQUENCE [LARGE SCALE GENOMIC DNA]</scope>
    <source>
        <strain evidence="8 9">OH4621_COT-116</strain>
    </source>
</reference>
<dbReference type="EMBL" id="RQZA01000005">
    <property type="protein sequence ID" value="RRD31176.1"/>
    <property type="molecule type" value="Genomic_DNA"/>
</dbReference>
<dbReference type="AlphaFoldDB" id="A0A3P1VC05"/>
<evidence type="ECO:0000313" key="9">
    <source>
        <dbReference type="Proteomes" id="UP000281771"/>
    </source>
</evidence>
<keyword evidence="4" id="KW-0804">Transcription</keyword>
<dbReference type="SUPFAM" id="SSF52794">
    <property type="entry name" value="PTS system IIB component-like"/>
    <property type="match status" value="1"/>
</dbReference>
<evidence type="ECO:0000256" key="1">
    <source>
        <dbReference type="ARBA" id="ARBA00022679"/>
    </source>
</evidence>
<evidence type="ECO:0000259" key="5">
    <source>
        <dbReference type="PROSITE" id="PS51094"/>
    </source>
</evidence>
<dbReference type="InterPro" id="IPR036634">
    <property type="entry name" value="PRD_sf"/>
</dbReference>
<keyword evidence="9" id="KW-1185">Reference proteome</keyword>
<dbReference type="Proteomes" id="UP000281771">
    <property type="component" value="Unassembled WGS sequence"/>
</dbReference>